<feature type="repeat" description="PPR" evidence="2">
    <location>
        <begin position="114"/>
        <end position="144"/>
    </location>
</feature>
<dbReference type="AlphaFoldDB" id="D8SSL5"/>
<dbReference type="Gene3D" id="1.25.40.10">
    <property type="entry name" value="Tetratricopeptide repeat domain"/>
    <property type="match status" value="2"/>
</dbReference>
<dbReference type="Gramene" id="EFJ12506">
    <property type="protein sequence ID" value="EFJ12506"/>
    <property type="gene ID" value="SELMODRAFT_124032"/>
</dbReference>
<evidence type="ECO:0000256" key="2">
    <source>
        <dbReference type="PROSITE-ProRule" id="PRU00708"/>
    </source>
</evidence>
<dbReference type="HOGENOM" id="CLU_002706_0_0_1"/>
<dbReference type="Pfam" id="PF13041">
    <property type="entry name" value="PPR_2"/>
    <property type="match status" value="1"/>
</dbReference>
<dbReference type="GO" id="GO:0003723">
    <property type="term" value="F:RNA binding"/>
    <property type="evidence" value="ECO:0007669"/>
    <property type="project" value="InterPro"/>
</dbReference>
<evidence type="ECO:0000313" key="3">
    <source>
        <dbReference type="EMBL" id="EFJ12506.1"/>
    </source>
</evidence>
<evidence type="ECO:0000313" key="4">
    <source>
        <dbReference type="Proteomes" id="UP000001514"/>
    </source>
</evidence>
<dbReference type="NCBIfam" id="TIGR00756">
    <property type="entry name" value="PPR"/>
    <property type="match status" value="2"/>
</dbReference>
<dbReference type="PROSITE" id="PS51375">
    <property type="entry name" value="PPR"/>
    <property type="match status" value="2"/>
</dbReference>
<dbReference type="InterPro" id="IPR011990">
    <property type="entry name" value="TPR-like_helical_dom_sf"/>
</dbReference>
<accession>D8SSL5</accession>
<keyword evidence="4" id="KW-1185">Reference proteome</keyword>
<name>D8SSL5_SELML</name>
<sequence length="211" mass="24229">MEVEPDSTTYSIVLGACASSGYLEQGRRVHERLLQNTPDMITSDSIVQNSLLNLYAKCGRLDESTKNALEIFKTIKIRDTISWTSMILGYAQHCQVPQSLELFREMIHQGLSPDYVTYTSILHACGHEGLFHETLEILRWMERDYGIQRTLEHYHCVIDMLARLGQLDEAEELLKAISYEHESDTIAWISLLSGLKTQLDDNFRQQMIRSS</sequence>
<dbReference type="InterPro" id="IPR046960">
    <property type="entry name" value="PPR_At4g14850-like_plant"/>
</dbReference>
<dbReference type="InParanoid" id="D8SSL5"/>
<proteinExistence type="predicted"/>
<dbReference type="eggNOG" id="KOG4197">
    <property type="taxonomic scope" value="Eukaryota"/>
</dbReference>
<dbReference type="FunFam" id="1.25.40.10:FF:000031">
    <property type="entry name" value="Pentatricopeptide repeat-containing protein mitochondrial"/>
    <property type="match status" value="1"/>
</dbReference>
<dbReference type="GO" id="GO:0009451">
    <property type="term" value="P:RNA modification"/>
    <property type="evidence" value="ECO:0007669"/>
    <property type="project" value="InterPro"/>
</dbReference>
<feature type="repeat" description="PPR" evidence="2">
    <location>
        <begin position="79"/>
        <end position="113"/>
    </location>
</feature>
<dbReference type="Pfam" id="PF01535">
    <property type="entry name" value="PPR"/>
    <property type="match status" value="3"/>
</dbReference>
<reference evidence="3 4" key="1">
    <citation type="journal article" date="2011" name="Science">
        <title>The Selaginella genome identifies genetic changes associated with the evolution of vascular plants.</title>
        <authorList>
            <person name="Banks J.A."/>
            <person name="Nishiyama T."/>
            <person name="Hasebe M."/>
            <person name="Bowman J.L."/>
            <person name="Gribskov M."/>
            <person name="dePamphilis C."/>
            <person name="Albert V.A."/>
            <person name="Aono N."/>
            <person name="Aoyama T."/>
            <person name="Ambrose B.A."/>
            <person name="Ashton N.W."/>
            <person name="Axtell M.J."/>
            <person name="Barker E."/>
            <person name="Barker M.S."/>
            <person name="Bennetzen J.L."/>
            <person name="Bonawitz N.D."/>
            <person name="Chapple C."/>
            <person name="Cheng C."/>
            <person name="Correa L.G."/>
            <person name="Dacre M."/>
            <person name="DeBarry J."/>
            <person name="Dreyer I."/>
            <person name="Elias M."/>
            <person name="Engstrom E.M."/>
            <person name="Estelle M."/>
            <person name="Feng L."/>
            <person name="Finet C."/>
            <person name="Floyd S.K."/>
            <person name="Frommer W.B."/>
            <person name="Fujita T."/>
            <person name="Gramzow L."/>
            <person name="Gutensohn M."/>
            <person name="Harholt J."/>
            <person name="Hattori M."/>
            <person name="Heyl A."/>
            <person name="Hirai T."/>
            <person name="Hiwatashi Y."/>
            <person name="Ishikawa M."/>
            <person name="Iwata M."/>
            <person name="Karol K.G."/>
            <person name="Koehler B."/>
            <person name="Kolukisaoglu U."/>
            <person name="Kubo M."/>
            <person name="Kurata T."/>
            <person name="Lalonde S."/>
            <person name="Li K."/>
            <person name="Li Y."/>
            <person name="Litt A."/>
            <person name="Lyons E."/>
            <person name="Manning G."/>
            <person name="Maruyama T."/>
            <person name="Michael T.P."/>
            <person name="Mikami K."/>
            <person name="Miyazaki S."/>
            <person name="Morinaga S."/>
            <person name="Murata T."/>
            <person name="Mueller-Roeber B."/>
            <person name="Nelson D.R."/>
            <person name="Obara M."/>
            <person name="Oguri Y."/>
            <person name="Olmstead R.G."/>
            <person name="Onodera N."/>
            <person name="Petersen B.L."/>
            <person name="Pils B."/>
            <person name="Prigge M."/>
            <person name="Rensing S.A."/>
            <person name="Riano-Pachon D.M."/>
            <person name="Roberts A.W."/>
            <person name="Sato Y."/>
            <person name="Scheller H.V."/>
            <person name="Schulz B."/>
            <person name="Schulz C."/>
            <person name="Shakirov E.V."/>
            <person name="Shibagaki N."/>
            <person name="Shinohara N."/>
            <person name="Shippen D.E."/>
            <person name="Soerensen I."/>
            <person name="Sotooka R."/>
            <person name="Sugimoto N."/>
            <person name="Sugita M."/>
            <person name="Sumikawa N."/>
            <person name="Tanurdzic M."/>
            <person name="Theissen G."/>
            <person name="Ulvskov P."/>
            <person name="Wakazuki S."/>
            <person name="Weng J.K."/>
            <person name="Willats W.W."/>
            <person name="Wipf D."/>
            <person name="Wolf P.G."/>
            <person name="Yang L."/>
            <person name="Zimmer A.D."/>
            <person name="Zhu Q."/>
            <person name="Mitros T."/>
            <person name="Hellsten U."/>
            <person name="Loque D."/>
            <person name="Otillar R."/>
            <person name="Salamov A."/>
            <person name="Schmutz J."/>
            <person name="Shapiro H."/>
            <person name="Lindquist E."/>
            <person name="Lucas S."/>
            <person name="Rokhsar D."/>
            <person name="Grigoriev I.V."/>
        </authorList>
    </citation>
    <scope>NUCLEOTIDE SEQUENCE [LARGE SCALE GENOMIC DNA]</scope>
</reference>
<keyword evidence="1" id="KW-0677">Repeat</keyword>
<dbReference type="KEGG" id="smo:SELMODRAFT_124032"/>
<dbReference type="Proteomes" id="UP000001514">
    <property type="component" value="Unassembled WGS sequence"/>
</dbReference>
<dbReference type="PANTHER" id="PTHR47926:SF533">
    <property type="entry name" value="DYW DOMAIN-CONTAINING PROTEIN"/>
    <property type="match status" value="1"/>
</dbReference>
<dbReference type="PANTHER" id="PTHR47926">
    <property type="entry name" value="PENTATRICOPEPTIDE REPEAT-CONTAINING PROTEIN"/>
    <property type="match status" value="1"/>
</dbReference>
<evidence type="ECO:0000256" key="1">
    <source>
        <dbReference type="ARBA" id="ARBA00022737"/>
    </source>
</evidence>
<dbReference type="InterPro" id="IPR002885">
    <property type="entry name" value="PPR_rpt"/>
</dbReference>
<protein>
    <recommendedName>
        <fullName evidence="5">Pentacotripeptide-repeat region of PRORP domain-containing protein</fullName>
    </recommendedName>
</protein>
<gene>
    <name evidence="3" type="ORF">SELMODRAFT_124032</name>
</gene>
<evidence type="ECO:0008006" key="5">
    <source>
        <dbReference type="Google" id="ProtNLM"/>
    </source>
</evidence>
<dbReference type="EMBL" id="GL377638">
    <property type="protein sequence ID" value="EFJ12506.1"/>
    <property type="molecule type" value="Genomic_DNA"/>
</dbReference>
<organism evidence="4">
    <name type="scientific">Selaginella moellendorffii</name>
    <name type="common">Spikemoss</name>
    <dbReference type="NCBI Taxonomy" id="88036"/>
    <lineage>
        <taxon>Eukaryota</taxon>
        <taxon>Viridiplantae</taxon>
        <taxon>Streptophyta</taxon>
        <taxon>Embryophyta</taxon>
        <taxon>Tracheophyta</taxon>
        <taxon>Lycopodiopsida</taxon>
        <taxon>Selaginellales</taxon>
        <taxon>Selaginellaceae</taxon>
        <taxon>Selaginella</taxon>
    </lineage>
</organism>